<dbReference type="AlphaFoldDB" id="A0A2I0B2U7"/>
<reference evidence="1 2" key="1">
    <citation type="journal article" date="2017" name="Nature">
        <title>The Apostasia genome and the evolution of orchids.</title>
        <authorList>
            <person name="Zhang G.Q."/>
            <person name="Liu K.W."/>
            <person name="Li Z."/>
            <person name="Lohaus R."/>
            <person name="Hsiao Y.Y."/>
            <person name="Niu S.C."/>
            <person name="Wang J.Y."/>
            <person name="Lin Y.C."/>
            <person name="Xu Q."/>
            <person name="Chen L.J."/>
            <person name="Yoshida K."/>
            <person name="Fujiwara S."/>
            <person name="Wang Z.W."/>
            <person name="Zhang Y.Q."/>
            <person name="Mitsuda N."/>
            <person name="Wang M."/>
            <person name="Liu G.H."/>
            <person name="Pecoraro L."/>
            <person name="Huang H.X."/>
            <person name="Xiao X.J."/>
            <person name="Lin M."/>
            <person name="Wu X.Y."/>
            <person name="Wu W.L."/>
            <person name="Chen Y.Y."/>
            <person name="Chang S.B."/>
            <person name="Sakamoto S."/>
            <person name="Ohme-Takagi M."/>
            <person name="Yagi M."/>
            <person name="Zeng S.J."/>
            <person name="Shen C.Y."/>
            <person name="Yeh C.M."/>
            <person name="Luo Y.B."/>
            <person name="Tsai W.C."/>
            <person name="Van de Peer Y."/>
            <person name="Liu Z.J."/>
        </authorList>
    </citation>
    <scope>NUCLEOTIDE SEQUENCE [LARGE SCALE GENOMIC DNA]</scope>
    <source>
        <strain evidence="2">cv. Shenzhen</strain>
        <tissue evidence="1">Stem</tissue>
    </source>
</reference>
<dbReference type="EMBL" id="KZ451919">
    <property type="protein sequence ID" value="PKA62117.1"/>
    <property type="molecule type" value="Genomic_DNA"/>
</dbReference>
<protein>
    <submittedName>
        <fullName evidence="1">Uncharacterized protein</fullName>
    </submittedName>
</protein>
<gene>
    <name evidence="1" type="ORF">AXF42_Ash015001</name>
</gene>
<dbReference type="Proteomes" id="UP000236161">
    <property type="component" value="Unassembled WGS sequence"/>
</dbReference>
<name>A0A2I0B2U7_9ASPA</name>
<sequence>MFTYLDPLPRMKYALLLNKLANGTFQIEALRHLVVSCLNAIPWIGDNFIYRTRCSLCN</sequence>
<proteinExistence type="predicted"/>
<evidence type="ECO:0000313" key="1">
    <source>
        <dbReference type="EMBL" id="PKA62117.1"/>
    </source>
</evidence>
<organism evidence="1 2">
    <name type="scientific">Apostasia shenzhenica</name>
    <dbReference type="NCBI Taxonomy" id="1088818"/>
    <lineage>
        <taxon>Eukaryota</taxon>
        <taxon>Viridiplantae</taxon>
        <taxon>Streptophyta</taxon>
        <taxon>Embryophyta</taxon>
        <taxon>Tracheophyta</taxon>
        <taxon>Spermatophyta</taxon>
        <taxon>Magnoliopsida</taxon>
        <taxon>Liliopsida</taxon>
        <taxon>Asparagales</taxon>
        <taxon>Orchidaceae</taxon>
        <taxon>Apostasioideae</taxon>
        <taxon>Apostasia</taxon>
    </lineage>
</organism>
<evidence type="ECO:0000313" key="2">
    <source>
        <dbReference type="Proteomes" id="UP000236161"/>
    </source>
</evidence>
<keyword evidence="2" id="KW-1185">Reference proteome</keyword>
<accession>A0A2I0B2U7</accession>